<keyword evidence="3" id="KW-1185">Reference proteome</keyword>
<feature type="region of interest" description="Disordered" evidence="1">
    <location>
        <begin position="77"/>
        <end position="101"/>
    </location>
</feature>
<dbReference type="EMBL" id="JANPWB010000005">
    <property type="protein sequence ID" value="KAJ1184359.1"/>
    <property type="molecule type" value="Genomic_DNA"/>
</dbReference>
<sequence>MEIASPLDSGNEGFSLPQKERRCFCGCPFSKRAELLLFRMGLDLVFKQDLPGRRRPERSFFKVIVKSSRGGDFRKNEVELGTPSLPDANNGRVRWKESSLK</sequence>
<evidence type="ECO:0000313" key="2">
    <source>
        <dbReference type="EMBL" id="KAJ1184359.1"/>
    </source>
</evidence>
<comment type="caution">
    <text evidence="2">The sequence shown here is derived from an EMBL/GenBank/DDBJ whole genome shotgun (WGS) entry which is preliminary data.</text>
</comment>
<dbReference type="AlphaFoldDB" id="A0AAV7U8J6"/>
<evidence type="ECO:0000313" key="3">
    <source>
        <dbReference type="Proteomes" id="UP001066276"/>
    </source>
</evidence>
<name>A0AAV7U8J6_PLEWA</name>
<dbReference type="Proteomes" id="UP001066276">
    <property type="component" value="Chromosome 3_1"/>
</dbReference>
<proteinExistence type="predicted"/>
<reference evidence="2" key="1">
    <citation type="journal article" date="2022" name="bioRxiv">
        <title>Sequencing and chromosome-scale assembly of the giantPleurodeles waltlgenome.</title>
        <authorList>
            <person name="Brown T."/>
            <person name="Elewa A."/>
            <person name="Iarovenko S."/>
            <person name="Subramanian E."/>
            <person name="Araus A.J."/>
            <person name="Petzold A."/>
            <person name="Susuki M."/>
            <person name="Suzuki K.-i.T."/>
            <person name="Hayashi T."/>
            <person name="Toyoda A."/>
            <person name="Oliveira C."/>
            <person name="Osipova E."/>
            <person name="Leigh N.D."/>
            <person name="Simon A."/>
            <person name="Yun M.H."/>
        </authorList>
    </citation>
    <scope>NUCLEOTIDE SEQUENCE</scope>
    <source>
        <strain evidence="2">20211129_DDA</strain>
        <tissue evidence="2">Liver</tissue>
    </source>
</reference>
<evidence type="ECO:0000256" key="1">
    <source>
        <dbReference type="SAM" id="MobiDB-lite"/>
    </source>
</evidence>
<accession>A0AAV7U8J6</accession>
<organism evidence="2 3">
    <name type="scientific">Pleurodeles waltl</name>
    <name type="common">Iberian ribbed newt</name>
    <dbReference type="NCBI Taxonomy" id="8319"/>
    <lineage>
        <taxon>Eukaryota</taxon>
        <taxon>Metazoa</taxon>
        <taxon>Chordata</taxon>
        <taxon>Craniata</taxon>
        <taxon>Vertebrata</taxon>
        <taxon>Euteleostomi</taxon>
        <taxon>Amphibia</taxon>
        <taxon>Batrachia</taxon>
        <taxon>Caudata</taxon>
        <taxon>Salamandroidea</taxon>
        <taxon>Salamandridae</taxon>
        <taxon>Pleurodelinae</taxon>
        <taxon>Pleurodeles</taxon>
    </lineage>
</organism>
<gene>
    <name evidence="2" type="ORF">NDU88_001167</name>
</gene>
<protein>
    <submittedName>
        <fullName evidence="2">Uncharacterized protein</fullName>
    </submittedName>
</protein>